<evidence type="ECO:0000313" key="4">
    <source>
        <dbReference type="Proteomes" id="UP000258127"/>
    </source>
</evidence>
<sequence length="420" mass="44496">MFASWSTTCPRSCRSISPAATTAVPCSTVSCPPPTNAEAQAPGIRTNSASGASVTPWACTWKSSQKETDMPYPFAPLPNALRHIVLAGALLTGSALVHADDVLLVGNKADASVSALDTRTGKELVTLKVGTGPHEVVVSGNNLLAVAGNYGVQGTANNTLSVIDWPTRSVVRTIDLGQDSRPHGIRFLPDSQRVVVTTEDSDRLLVVDLVQGQVTDRIDIGGGKPHMVALAPGAERAYVTHVDGGQLSVVDLLHKKKLYDIPTGNGSEGVAVTPDGKQVWVSNRGGNEVVIVDPQRREVTDRIRTGLFPIRVAMTPDGKYALVTCAKSAELAVIDVAAKKEIKRIGLAREGAEYRRTLLGEEALPIGAVVSPDGKQVYVAISGGDEVAVIDTANWTEKARWKTRAEPDALAIVVQPKQDE</sequence>
<proteinExistence type="predicted"/>
<reference evidence="3 4" key="1">
    <citation type="submission" date="2018-08" db="EMBL/GenBank/DDBJ databases">
        <authorList>
            <person name="Lee Y."/>
            <person name="Kakembo D."/>
        </authorList>
    </citation>
    <scope>NUCLEOTIDE SEQUENCE [LARGE SCALE GENOMIC DNA]</scope>
    <source>
        <strain evidence="3 4">JBCS1880</strain>
    </source>
</reference>
<keyword evidence="4" id="KW-1185">Reference proteome</keyword>
<dbReference type="AlphaFoldDB" id="A0AAI8PB80"/>
<evidence type="ECO:0000259" key="2">
    <source>
        <dbReference type="Pfam" id="PF21783"/>
    </source>
</evidence>
<organism evidence="3 4">
    <name type="scientific">Pseudomonas parafulva</name>
    <dbReference type="NCBI Taxonomy" id="157782"/>
    <lineage>
        <taxon>Bacteria</taxon>
        <taxon>Pseudomonadati</taxon>
        <taxon>Pseudomonadota</taxon>
        <taxon>Gammaproteobacteria</taxon>
        <taxon>Pseudomonadales</taxon>
        <taxon>Pseudomonadaceae</taxon>
        <taxon>Pseudomonas</taxon>
    </lineage>
</organism>
<feature type="domain" description="YNCE-like beta-propeller" evidence="2">
    <location>
        <begin position="192"/>
        <end position="348"/>
    </location>
</feature>
<dbReference type="InterPro" id="IPR051200">
    <property type="entry name" value="Host-pathogen_enzymatic-act"/>
</dbReference>
<dbReference type="PANTHER" id="PTHR47197:SF3">
    <property type="entry name" value="DIHYDRO-HEME D1 DEHYDROGENASE"/>
    <property type="match status" value="1"/>
</dbReference>
<dbReference type="Proteomes" id="UP000258127">
    <property type="component" value="Chromosome"/>
</dbReference>
<evidence type="ECO:0000256" key="1">
    <source>
        <dbReference type="ARBA" id="ARBA00022729"/>
    </source>
</evidence>
<protein>
    <submittedName>
        <fullName evidence="3">Gluconolaconase</fullName>
    </submittedName>
</protein>
<dbReference type="NCBIfam" id="TIGR02276">
    <property type="entry name" value="beta_rpt_yvtn"/>
    <property type="match status" value="1"/>
</dbReference>
<dbReference type="InterPro" id="IPR011048">
    <property type="entry name" value="Haem_d1_sf"/>
</dbReference>
<accession>A0AAI8PB80</accession>
<dbReference type="InterPro" id="IPR011964">
    <property type="entry name" value="YVTN_b-propeller_repeat"/>
</dbReference>
<dbReference type="EMBL" id="CP031641">
    <property type="protein sequence ID" value="AXO88126.1"/>
    <property type="molecule type" value="Genomic_DNA"/>
</dbReference>
<gene>
    <name evidence="3" type="ORF">DZC75_09000</name>
</gene>
<dbReference type="InterPro" id="IPR048433">
    <property type="entry name" value="YNCE-like_beta-prop"/>
</dbReference>
<keyword evidence="1" id="KW-0732">Signal</keyword>
<name>A0AAI8PB80_9PSED</name>
<dbReference type="Gene3D" id="2.130.10.10">
    <property type="entry name" value="YVTN repeat-like/Quinoprotein amine dehydrogenase"/>
    <property type="match status" value="2"/>
</dbReference>
<dbReference type="SUPFAM" id="SSF51004">
    <property type="entry name" value="C-terminal (heme d1) domain of cytochrome cd1-nitrite reductase"/>
    <property type="match status" value="1"/>
</dbReference>
<evidence type="ECO:0000313" key="3">
    <source>
        <dbReference type="EMBL" id="AXO88126.1"/>
    </source>
</evidence>
<dbReference type="PANTHER" id="PTHR47197">
    <property type="entry name" value="PROTEIN NIRF"/>
    <property type="match status" value="1"/>
</dbReference>
<dbReference type="InterPro" id="IPR015943">
    <property type="entry name" value="WD40/YVTN_repeat-like_dom_sf"/>
</dbReference>
<dbReference type="Pfam" id="PF21783">
    <property type="entry name" value="YNCE"/>
    <property type="match status" value="1"/>
</dbReference>